<name>A0ACB8E0Y1_DERSI</name>
<gene>
    <name evidence="1" type="ORF">HPB49_013689</name>
</gene>
<organism evidence="1 2">
    <name type="scientific">Dermacentor silvarum</name>
    <name type="common">Tick</name>
    <dbReference type="NCBI Taxonomy" id="543639"/>
    <lineage>
        <taxon>Eukaryota</taxon>
        <taxon>Metazoa</taxon>
        <taxon>Ecdysozoa</taxon>
        <taxon>Arthropoda</taxon>
        <taxon>Chelicerata</taxon>
        <taxon>Arachnida</taxon>
        <taxon>Acari</taxon>
        <taxon>Parasitiformes</taxon>
        <taxon>Ixodida</taxon>
        <taxon>Ixodoidea</taxon>
        <taxon>Ixodidae</taxon>
        <taxon>Rhipicephalinae</taxon>
        <taxon>Dermacentor</taxon>
    </lineage>
</organism>
<dbReference type="EMBL" id="CM023470">
    <property type="protein sequence ID" value="KAH7980186.1"/>
    <property type="molecule type" value="Genomic_DNA"/>
</dbReference>
<dbReference type="Proteomes" id="UP000821865">
    <property type="component" value="Chromosome 1"/>
</dbReference>
<comment type="caution">
    <text evidence="1">The sequence shown here is derived from an EMBL/GenBank/DDBJ whole genome shotgun (WGS) entry which is preliminary data.</text>
</comment>
<proteinExistence type="predicted"/>
<reference evidence="1" key="1">
    <citation type="submission" date="2020-05" db="EMBL/GenBank/DDBJ databases">
        <title>Large-scale comparative analyses of tick genomes elucidate their genetic diversity and vector capacities.</title>
        <authorList>
            <person name="Jia N."/>
            <person name="Wang J."/>
            <person name="Shi W."/>
            <person name="Du L."/>
            <person name="Sun Y."/>
            <person name="Zhan W."/>
            <person name="Jiang J."/>
            <person name="Wang Q."/>
            <person name="Zhang B."/>
            <person name="Ji P."/>
            <person name="Sakyi L.B."/>
            <person name="Cui X."/>
            <person name="Yuan T."/>
            <person name="Jiang B."/>
            <person name="Yang W."/>
            <person name="Lam T.T.-Y."/>
            <person name="Chang Q."/>
            <person name="Ding S."/>
            <person name="Wang X."/>
            <person name="Zhu J."/>
            <person name="Ruan X."/>
            <person name="Zhao L."/>
            <person name="Wei J."/>
            <person name="Que T."/>
            <person name="Du C."/>
            <person name="Cheng J."/>
            <person name="Dai P."/>
            <person name="Han X."/>
            <person name="Huang E."/>
            <person name="Gao Y."/>
            <person name="Liu J."/>
            <person name="Shao H."/>
            <person name="Ye R."/>
            <person name="Li L."/>
            <person name="Wei W."/>
            <person name="Wang X."/>
            <person name="Wang C."/>
            <person name="Yang T."/>
            <person name="Huo Q."/>
            <person name="Li W."/>
            <person name="Guo W."/>
            <person name="Chen H."/>
            <person name="Zhou L."/>
            <person name="Ni X."/>
            <person name="Tian J."/>
            <person name="Zhou Y."/>
            <person name="Sheng Y."/>
            <person name="Liu T."/>
            <person name="Pan Y."/>
            <person name="Xia L."/>
            <person name="Li J."/>
            <person name="Zhao F."/>
            <person name="Cao W."/>
        </authorList>
    </citation>
    <scope>NUCLEOTIDE SEQUENCE</scope>
    <source>
        <strain evidence="1">Dsil-2018</strain>
    </source>
</reference>
<keyword evidence="2" id="KW-1185">Reference proteome</keyword>
<evidence type="ECO:0000313" key="1">
    <source>
        <dbReference type="EMBL" id="KAH7980186.1"/>
    </source>
</evidence>
<sequence length="236" mass="26259">MATVTGVKRPQQPANDLERKAFDSGKFTGKRKRLRTAAHPKLEDALLRWITDMRNSQLPLSGPLICSKLKAHVWSETPPAVIANSFRHSGFVHPDDSDIPPEATPEDTHEPTGNVDDEVNDTRFDSVLPSGVQILDYVAIDYHVAVAGPLTDDDILSEVLEEDQNHCSDDDGQDEPPTRCRCTVQEAAEALTVLEEFCVCSRDSECVHHHLMGLNKIVLSEIPTARQTKITHFFNK</sequence>
<protein>
    <submittedName>
        <fullName evidence="1">Uncharacterized protein</fullName>
    </submittedName>
</protein>
<accession>A0ACB8E0Y1</accession>
<evidence type="ECO:0000313" key="2">
    <source>
        <dbReference type="Proteomes" id="UP000821865"/>
    </source>
</evidence>